<dbReference type="SMART" id="SM00256">
    <property type="entry name" value="FBOX"/>
    <property type="match status" value="1"/>
</dbReference>
<keyword evidence="3" id="KW-1185">Reference proteome</keyword>
<gene>
    <name evidence="2" type="ORF">H0E87_029177</name>
</gene>
<comment type="caution">
    <text evidence="2">The sequence shown here is derived from an EMBL/GenBank/DDBJ whole genome shotgun (WGS) entry which is preliminary data.</text>
</comment>
<sequence>MPALVNYSGDDEIYSGGSFYANSSDLGRLYSIGSRVDVYSPACKRARISAPFLFGSSGFEQNKRPSIEVLPDECLFEIFRRVPEGKERSSCACVSKKWLVLLSSIRRNEFCNSSAAAEEKETVAPVLNDVEMVSCENREVESDGYLTRSLEGKKATDMRLAAIAVGTSSRGGLGKLLIRGKQFCSWGY</sequence>
<reference evidence="2" key="1">
    <citation type="journal article" date="2021" name="J. Hered.">
        <title>Genome Assembly of Salicaceae Populus deltoides (Eastern Cottonwood) I-69 Based on Nanopore Sequencing and Hi-C Technologies.</title>
        <authorList>
            <person name="Bai S."/>
            <person name="Wu H."/>
            <person name="Zhang J."/>
            <person name="Pan Z."/>
            <person name="Zhao W."/>
            <person name="Li Z."/>
            <person name="Tong C."/>
        </authorList>
    </citation>
    <scope>NUCLEOTIDE SEQUENCE</scope>
    <source>
        <tissue evidence="2">Leaf</tissue>
    </source>
</reference>
<dbReference type="InterPro" id="IPR001810">
    <property type="entry name" value="F-box_dom"/>
</dbReference>
<name>A0A8T2WM14_POPDE</name>
<protein>
    <recommendedName>
        <fullName evidence="1">F-box domain-containing protein</fullName>
    </recommendedName>
</protein>
<evidence type="ECO:0000313" key="3">
    <source>
        <dbReference type="Proteomes" id="UP000807159"/>
    </source>
</evidence>
<dbReference type="InterPro" id="IPR036047">
    <property type="entry name" value="F-box-like_dom_sf"/>
</dbReference>
<dbReference type="AlphaFoldDB" id="A0A8T2WM14"/>
<proteinExistence type="predicted"/>
<dbReference type="EMBL" id="JACEGQ020000018">
    <property type="protein sequence ID" value="KAH8481594.1"/>
    <property type="molecule type" value="Genomic_DNA"/>
</dbReference>
<feature type="domain" description="F-box" evidence="1">
    <location>
        <begin position="70"/>
        <end position="111"/>
    </location>
</feature>
<organism evidence="2 3">
    <name type="scientific">Populus deltoides</name>
    <name type="common">Eastern poplar</name>
    <name type="synonym">Eastern cottonwood</name>
    <dbReference type="NCBI Taxonomy" id="3696"/>
    <lineage>
        <taxon>Eukaryota</taxon>
        <taxon>Viridiplantae</taxon>
        <taxon>Streptophyta</taxon>
        <taxon>Embryophyta</taxon>
        <taxon>Tracheophyta</taxon>
        <taxon>Spermatophyta</taxon>
        <taxon>Magnoliopsida</taxon>
        <taxon>eudicotyledons</taxon>
        <taxon>Gunneridae</taxon>
        <taxon>Pentapetalae</taxon>
        <taxon>rosids</taxon>
        <taxon>fabids</taxon>
        <taxon>Malpighiales</taxon>
        <taxon>Salicaceae</taxon>
        <taxon>Saliceae</taxon>
        <taxon>Populus</taxon>
    </lineage>
</organism>
<accession>A0A8T2WM14</accession>
<dbReference type="Gene3D" id="1.20.1280.50">
    <property type="match status" value="1"/>
</dbReference>
<evidence type="ECO:0000313" key="2">
    <source>
        <dbReference type="EMBL" id="KAH8481594.1"/>
    </source>
</evidence>
<dbReference type="SUPFAM" id="SSF81383">
    <property type="entry name" value="F-box domain"/>
    <property type="match status" value="1"/>
</dbReference>
<evidence type="ECO:0000259" key="1">
    <source>
        <dbReference type="SMART" id="SM00256"/>
    </source>
</evidence>
<dbReference type="Proteomes" id="UP000807159">
    <property type="component" value="Chromosome 18"/>
</dbReference>
<dbReference type="Pfam" id="PF12937">
    <property type="entry name" value="F-box-like"/>
    <property type="match status" value="1"/>
</dbReference>
<dbReference type="CDD" id="cd22159">
    <property type="entry name" value="F-box_AtTIR1-like"/>
    <property type="match status" value="1"/>
</dbReference>